<keyword evidence="3" id="KW-1185">Reference proteome</keyword>
<dbReference type="Proteomes" id="UP000235371">
    <property type="component" value="Unassembled WGS sequence"/>
</dbReference>
<gene>
    <name evidence="2" type="ORF">K444DRAFT_663394</name>
</gene>
<reference evidence="2 3" key="1">
    <citation type="submission" date="2016-04" db="EMBL/GenBank/DDBJ databases">
        <title>A degradative enzymes factory behind the ericoid mycorrhizal symbiosis.</title>
        <authorList>
            <consortium name="DOE Joint Genome Institute"/>
            <person name="Martino E."/>
            <person name="Morin E."/>
            <person name="Grelet G."/>
            <person name="Kuo A."/>
            <person name="Kohler A."/>
            <person name="Daghino S."/>
            <person name="Barry K."/>
            <person name="Choi C."/>
            <person name="Cichocki N."/>
            <person name="Clum A."/>
            <person name="Copeland A."/>
            <person name="Hainaut M."/>
            <person name="Haridas S."/>
            <person name="Labutti K."/>
            <person name="Lindquist E."/>
            <person name="Lipzen A."/>
            <person name="Khouja H.-R."/>
            <person name="Murat C."/>
            <person name="Ohm R."/>
            <person name="Olson A."/>
            <person name="Spatafora J."/>
            <person name="Veneault-Fourrey C."/>
            <person name="Henrissat B."/>
            <person name="Grigoriev I."/>
            <person name="Martin F."/>
            <person name="Perotto S."/>
        </authorList>
    </citation>
    <scope>NUCLEOTIDE SEQUENCE [LARGE SCALE GENOMIC DNA]</scope>
    <source>
        <strain evidence="2 3">E</strain>
    </source>
</reference>
<accession>A0A2J6TB68</accession>
<feature type="compositionally biased region" description="Polar residues" evidence="1">
    <location>
        <begin position="55"/>
        <end position="67"/>
    </location>
</feature>
<dbReference type="RefSeq" id="XP_024737112.1">
    <property type="nucleotide sequence ID" value="XM_024886826.1"/>
</dbReference>
<dbReference type="GeneID" id="36594903"/>
<evidence type="ECO:0000313" key="3">
    <source>
        <dbReference type="Proteomes" id="UP000235371"/>
    </source>
</evidence>
<dbReference type="EMBL" id="KZ613791">
    <property type="protein sequence ID" value="PMD60208.1"/>
    <property type="molecule type" value="Genomic_DNA"/>
</dbReference>
<name>A0A2J6TB68_9HELO</name>
<feature type="compositionally biased region" description="Basic and acidic residues" evidence="1">
    <location>
        <begin position="68"/>
        <end position="79"/>
    </location>
</feature>
<dbReference type="InParanoid" id="A0A2J6TB68"/>
<evidence type="ECO:0000256" key="1">
    <source>
        <dbReference type="SAM" id="MobiDB-lite"/>
    </source>
</evidence>
<feature type="region of interest" description="Disordered" evidence="1">
    <location>
        <begin position="51"/>
        <end position="115"/>
    </location>
</feature>
<protein>
    <submittedName>
        <fullName evidence="2">Uncharacterized protein</fullName>
    </submittedName>
</protein>
<sequence>MSFSYAIWQIDDANLSYYYRPEETAYGIYYRLKQPAEGFPEGFYASERAQEMADHNQQLQMAQTSGDSAKRERGKRVDDDTTLPSERIKAGAKEAGGQILSSGDMARGSRRKKTK</sequence>
<dbReference type="AlphaFoldDB" id="A0A2J6TB68"/>
<proteinExistence type="predicted"/>
<evidence type="ECO:0000313" key="2">
    <source>
        <dbReference type="EMBL" id="PMD60208.1"/>
    </source>
</evidence>
<dbReference type="OrthoDB" id="3496106at2759"/>
<organism evidence="2 3">
    <name type="scientific">Hyaloscypha bicolor E</name>
    <dbReference type="NCBI Taxonomy" id="1095630"/>
    <lineage>
        <taxon>Eukaryota</taxon>
        <taxon>Fungi</taxon>
        <taxon>Dikarya</taxon>
        <taxon>Ascomycota</taxon>
        <taxon>Pezizomycotina</taxon>
        <taxon>Leotiomycetes</taxon>
        <taxon>Helotiales</taxon>
        <taxon>Hyaloscyphaceae</taxon>
        <taxon>Hyaloscypha</taxon>
        <taxon>Hyaloscypha bicolor</taxon>
    </lineage>
</organism>